<dbReference type="Proteomes" id="UP000284605">
    <property type="component" value="Unassembled WGS sequence"/>
</dbReference>
<evidence type="ECO:0000313" key="2">
    <source>
        <dbReference type="EMBL" id="RJF87945.1"/>
    </source>
</evidence>
<proteinExistence type="predicted"/>
<evidence type="ECO:0008006" key="4">
    <source>
        <dbReference type="Google" id="ProtNLM"/>
    </source>
</evidence>
<keyword evidence="3" id="KW-1185">Reference proteome</keyword>
<evidence type="ECO:0000256" key="1">
    <source>
        <dbReference type="SAM" id="MobiDB-lite"/>
    </source>
</evidence>
<evidence type="ECO:0000313" key="3">
    <source>
        <dbReference type="Proteomes" id="UP000284605"/>
    </source>
</evidence>
<reference evidence="2 3" key="1">
    <citation type="submission" date="2018-09" db="EMBL/GenBank/DDBJ databases">
        <authorList>
            <person name="Zhu H."/>
        </authorList>
    </citation>
    <scope>NUCLEOTIDE SEQUENCE [LARGE SCALE GENOMIC DNA]</scope>
    <source>
        <strain evidence="2 3">K1W22B-8</strain>
    </source>
</reference>
<feature type="compositionally biased region" description="Basic and acidic residues" evidence="1">
    <location>
        <begin position="46"/>
        <end position="55"/>
    </location>
</feature>
<dbReference type="EMBL" id="QYUK01000011">
    <property type="protein sequence ID" value="RJF87945.1"/>
    <property type="molecule type" value="Genomic_DNA"/>
</dbReference>
<sequence length="141" mass="14635">MLGLVALQLTLPVADDLPPVAPQAVRRPVLVNPPQSADFPGILERPLFDPDRRPDAGAAPADDMARYTLLGIGTAAGAATALLVTPEGTALRILPGQAVGDWEVTAIEPGRVVLSRGDERLELRLGNAPPAAPGESEKVVP</sequence>
<protein>
    <recommendedName>
        <fullName evidence="4">Type II secretion system protein GspC N-terminal domain-containing protein</fullName>
    </recommendedName>
</protein>
<comment type="caution">
    <text evidence="2">The sequence shown here is derived from an EMBL/GenBank/DDBJ whole genome shotgun (WGS) entry which is preliminary data.</text>
</comment>
<name>A0A418WD38_9PROT</name>
<organism evidence="2 3">
    <name type="scientific">Oleomonas cavernae</name>
    <dbReference type="NCBI Taxonomy" id="2320859"/>
    <lineage>
        <taxon>Bacteria</taxon>
        <taxon>Pseudomonadati</taxon>
        <taxon>Pseudomonadota</taxon>
        <taxon>Alphaproteobacteria</taxon>
        <taxon>Acetobacterales</taxon>
        <taxon>Acetobacteraceae</taxon>
        <taxon>Oleomonas</taxon>
    </lineage>
</organism>
<dbReference type="OrthoDB" id="8234697at2"/>
<accession>A0A418WD38</accession>
<gene>
    <name evidence="2" type="ORF">D3874_13705</name>
</gene>
<dbReference type="RefSeq" id="WP_119778580.1">
    <property type="nucleotide sequence ID" value="NZ_QYUK01000011.1"/>
</dbReference>
<dbReference type="AlphaFoldDB" id="A0A418WD38"/>
<feature type="region of interest" description="Disordered" evidence="1">
    <location>
        <begin position="40"/>
        <end position="59"/>
    </location>
</feature>